<organism evidence="1 2">
    <name type="scientific">Gelidibacter algens</name>
    <dbReference type="NCBI Taxonomy" id="49280"/>
    <lineage>
        <taxon>Bacteria</taxon>
        <taxon>Pseudomonadati</taxon>
        <taxon>Bacteroidota</taxon>
        <taxon>Flavobacteriia</taxon>
        <taxon>Flavobacteriales</taxon>
        <taxon>Flavobacteriaceae</taxon>
        <taxon>Gelidibacter</taxon>
    </lineage>
</organism>
<accession>A0A327SIT0</accession>
<name>A0A327SIT0_9FLAO</name>
<keyword evidence="2" id="KW-1185">Reference proteome</keyword>
<protein>
    <submittedName>
        <fullName evidence="1">Uncharacterized protein</fullName>
    </submittedName>
</protein>
<proteinExistence type="predicted"/>
<gene>
    <name evidence="1" type="ORF">LX77_00388</name>
</gene>
<dbReference type="Proteomes" id="UP000248987">
    <property type="component" value="Unassembled WGS sequence"/>
</dbReference>
<reference evidence="1 2" key="1">
    <citation type="submission" date="2018-06" db="EMBL/GenBank/DDBJ databases">
        <title>Genomic Encyclopedia of Archaeal and Bacterial Type Strains, Phase II (KMG-II): from individual species to whole genera.</title>
        <authorList>
            <person name="Goeker M."/>
        </authorList>
    </citation>
    <scope>NUCLEOTIDE SEQUENCE [LARGE SCALE GENOMIC DNA]</scope>
    <source>
        <strain evidence="1 2">DSM 12408</strain>
    </source>
</reference>
<dbReference type="EMBL" id="QLLQ01000001">
    <property type="protein sequence ID" value="RAJ27814.1"/>
    <property type="molecule type" value="Genomic_DNA"/>
</dbReference>
<comment type="caution">
    <text evidence="1">The sequence shown here is derived from an EMBL/GenBank/DDBJ whole genome shotgun (WGS) entry which is preliminary data.</text>
</comment>
<dbReference type="AlphaFoldDB" id="A0A327SIT0"/>
<evidence type="ECO:0000313" key="2">
    <source>
        <dbReference type="Proteomes" id="UP000248987"/>
    </source>
</evidence>
<evidence type="ECO:0000313" key="1">
    <source>
        <dbReference type="EMBL" id="RAJ27814.1"/>
    </source>
</evidence>
<sequence>MAVINKTISHNGQLLKNPNSKFQVPTAVPWNLEFFFLEVTYLNVNREILPFPPAYATLSFKNRSV</sequence>